<dbReference type="RefSeq" id="WP_268452274.1">
    <property type="nucleotide sequence ID" value="NZ_JAOCFT010000001.1"/>
</dbReference>
<dbReference type="Proteomes" id="UP001160758">
    <property type="component" value="Unassembled WGS sequence"/>
</dbReference>
<sequence>MKQQNQKAVTVRFTMKDYLDMVHEAEVKKLSTADVVRQAWASYQAYQNIERQLFKLEQRILTSTFEICAATVGLSDIERKTAARQVSIALGREIIQ</sequence>
<proteinExistence type="predicted"/>
<comment type="caution">
    <text evidence="1">The sequence shown here is derived from an EMBL/GenBank/DDBJ whole genome shotgun (WGS) entry which is preliminary data.</text>
</comment>
<evidence type="ECO:0000313" key="2">
    <source>
        <dbReference type="Proteomes" id="UP001160758"/>
    </source>
</evidence>
<dbReference type="EMBL" id="JAOCFT010000001">
    <property type="protein sequence ID" value="MDH1899486.1"/>
    <property type="molecule type" value="Genomic_DNA"/>
</dbReference>
<reference evidence="1" key="1">
    <citation type="submission" date="2022-09" db="EMBL/GenBank/DDBJ databases">
        <title>Intensive care unit water sources are persistently colonized with multi-drug resistant bacteria and are the site of extensive horizontal gene transfer of antibiotic resistance genes.</title>
        <authorList>
            <person name="Diorio-Toth L."/>
        </authorList>
    </citation>
    <scope>NUCLEOTIDE SEQUENCE</scope>
    <source>
        <strain evidence="1">GD03796</strain>
    </source>
</reference>
<organism evidence="1 2">
    <name type="scientific">Aeromonas caviae</name>
    <name type="common">Aeromonas punctata</name>
    <dbReference type="NCBI Taxonomy" id="648"/>
    <lineage>
        <taxon>Bacteria</taxon>
        <taxon>Pseudomonadati</taxon>
        <taxon>Pseudomonadota</taxon>
        <taxon>Gammaproteobacteria</taxon>
        <taxon>Aeromonadales</taxon>
        <taxon>Aeromonadaceae</taxon>
        <taxon>Aeromonas</taxon>
    </lineage>
</organism>
<dbReference type="AlphaFoldDB" id="A0AA42VEU5"/>
<name>A0AA42VEU5_AERCA</name>
<accession>A0AA42VEU5</accession>
<protein>
    <submittedName>
        <fullName evidence="1">Uncharacterized protein</fullName>
    </submittedName>
</protein>
<gene>
    <name evidence="1" type="ORF">N5I07_18350</name>
</gene>
<evidence type="ECO:0000313" key="1">
    <source>
        <dbReference type="EMBL" id="MDH1899486.1"/>
    </source>
</evidence>